<sequence length="733" mass="80033">MTGVTTFKAIALLSLLSYNDALSIPFQRAQPVQSVLNPYPTKPQLTFKPDGTFKITVFSDLHFGENPWDTWGPQQDVNSTILMNLVLGQEKPDYVVLNGDLITGENTFSQNATTLIDEIVAPLNKAKIPFSSSHGNHDNQANITHEQEIKRELQVAPLSYTRMAPLGVGGVEGPGNYWVPIFRNKEDRAPVLILWFFDSRGGVSPNPNPVPLPDWVDSSVASWIESESKEMEDSWGPAGSRGAIAFVHIPPHDIQVLQASLDPNVSQGLNADLLGDGTVQDSSSVDGSTDSGNDKAFWDALNANVKNLHAVISGHDHGNEWCVREPTKDVIFCFDKHSGYGGYSSDGWGHGVRNLVFHSPDPKAGVETWIRLEGGETRARVVLDSNFDQLKTFWPKARSPCSSSSTFFALPEPKSVKGRRRSEMPEPEEKGQRPVAPTEQPSGKERSPTASTVASNVREGAKDLEHGDVAGGKNATETLWHWLIQDVDPVKSTAPLAMYCFMTGYIDAVSFSAIFVWCGFQTGNFAQLALAICRLFQGPPGERDLSFHKADQQALCSLLAFNAGAFVGRIANKYGAHRRLWLIFGTFLQALMSMASALAFWKAGQGSIAGERDLPVWTNTLSFVGLAFMSASLGVQGNLGKRLNTQFGTTIVLTTVWVELMADPKLFKFRQFVITRDHRLIAAVSLFLGAFVGRAILQSLGTAGTMGVSAGLRVLITLAWLFVPNKVIPTRTS</sequence>
<dbReference type="PANTHER" id="PTHR32440">
    <property type="entry name" value="PHOSPHATASE DCR2-RELATED-RELATED"/>
    <property type="match status" value="1"/>
</dbReference>
<dbReference type="AlphaFoldDB" id="A0A409VNA8"/>
<organism evidence="5 6">
    <name type="scientific">Gymnopilus dilepis</name>
    <dbReference type="NCBI Taxonomy" id="231916"/>
    <lineage>
        <taxon>Eukaryota</taxon>
        <taxon>Fungi</taxon>
        <taxon>Dikarya</taxon>
        <taxon>Basidiomycota</taxon>
        <taxon>Agaricomycotina</taxon>
        <taxon>Agaricomycetes</taxon>
        <taxon>Agaricomycetidae</taxon>
        <taxon>Agaricales</taxon>
        <taxon>Agaricineae</taxon>
        <taxon>Hymenogastraceae</taxon>
        <taxon>Gymnopilus</taxon>
    </lineage>
</organism>
<reference evidence="5 6" key="1">
    <citation type="journal article" date="2018" name="Evol. Lett.">
        <title>Horizontal gene cluster transfer increased hallucinogenic mushroom diversity.</title>
        <authorList>
            <person name="Reynolds H.T."/>
            <person name="Vijayakumar V."/>
            <person name="Gluck-Thaler E."/>
            <person name="Korotkin H.B."/>
            <person name="Matheny P.B."/>
            <person name="Slot J.C."/>
        </authorList>
    </citation>
    <scope>NUCLEOTIDE SEQUENCE [LARGE SCALE GENOMIC DNA]</scope>
    <source>
        <strain evidence="5 6">SRW20</strain>
    </source>
</reference>
<dbReference type="CDD" id="cd07383">
    <property type="entry name" value="MPP_Dcr2"/>
    <property type="match status" value="1"/>
</dbReference>
<comment type="caution">
    <text evidence="5">The sequence shown here is derived from an EMBL/GenBank/DDBJ whole genome shotgun (WGS) entry which is preliminary data.</text>
</comment>
<feature type="transmembrane region" description="Helical" evidence="2">
    <location>
        <begin position="496"/>
        <end position="520"/>
    </location>
</feature>
<proteinExistence type="predicted"/>
<evidence type="ECO:0000313" key="6">
    <source>
        <dbReference type="Proteomes" id="UP000284706"/>
    </source>
</evidence>
<dbReference type="OrthoDB" id="783096at2759"/>
<dbReference type="InterPro" id="IPR029052">
    <property type="entry name" value="Metallo-depent_PP-like"/>
</dbReference>
<protein>
    <recommendedName>
        <fullName evidence="4">Calcineurin-like phosphoesterase domain-containing protein</fullName>
    </recommendedName>
</protein>
<keyword evidence="2" id="KW-0812">Transmembrane</keyword>
<dbReference type="Proteomes" id="UP000284706">
    <property type="component" value="Unassembled WGS sequence"/>
</dbReference>
<feature type="chain" id="PRO_5019377949" description="Calcineurin-like phosphoesterase domain-containing protein" evidence="3">
    <location>
        <begin position="22"/>
        <end position="733"/>
    </location>
</feature>
<dbReference type="EMBL" id="NHYE01005608">
    <property type="protein sequence ID" value="PPQ67744.1"/>
    <property type="molecule type" value="Genomic_DNA"/>
</dbReference>
<feature type="transmembrane region" description="Helical" evidence="2">
    <location>
        <begin position="680"/>
        <end position="697"/>
    </location>
</feature>
<name>A0A409VNA8_9AGAR</name>
<dbReference type="SUPFAM" id="SSF56300">
    <property type="entry name" value="Metallo-dependent phosphatases"/>
    <property type="match status" value="1"/>
</dbReference>
<feature type="region of interest" description="Disordered" evidence="1">
    <location>
        <begin position="398"/>
        <end position="469"/>
    </location>
</feature>
<feature type="signal peptide" evidence="3">
    <location>
        <begin position="1"/>
        <end position="21"/>
    </location>
</feature>
<evidence type="ECO:0000313" key="5">
    <source>
        <dbReference type="EMBL" id="PPQ67744.1"/>
    </source>
</evidence>
<evidence type="ECO:0000256" key="3">
    <source>
        <dbReference type="SAM" id="SignalP"/>
    </source>
</evidence>
<keyword evidence="2" id="KW-1133">Transmembrane helix</keyword>
<keyword evidence="6" id="KW-1185">Reference proteome</keyword>
<dbReference type="InterPro" id="IPR004843">
    <property type="entry name" value="Calcineurin-like_PHP"/>
</dbReference>
<dbReference type="InterPro" id="IPR010699">
    <property type="entry name" value="DUF1275"/>
</dbReference>
<accession>A0A409VNA8</accession>
<feature type="transmembrane region" description="Helical" evidence="2">
    <location>
        <begin position="616"/>
        <end position="635"/>
    </location>
</feature>
<dbReference type="Gene3D" id="3.60.21.10">
    <property type="match status" value="1"/>
</dbReference>
<gene>
    <name evidence="5" type="ORF">CVT26_007031</name>
</gene>
<keyword evidence="2" id="KW-0472">Membrane</keyword>
<evidence type="ECO:0000259" key="4">
    <source>
        <dbReference type="Pfam" id="PF00149"/>
    </source>
</evidence>
<dbReference type="Pfam" id="PF00149">
    <property type="entry name" value="Metallophos"/>
    <property type="match status" value="1"/>
</dbReference>
<dbReference type="PANTHER" id="PTHR32440:SF11">
    <property type="entry name" value="METALLOPHOSPHOESTERASE DOMAIN-CONTAINING PROTEIN"/>
    <property type="match status" value="1"/>
</dbReference>
<feature type="compositionally biased region" description="Basic and acidic residues" evidence="1">
    <location>
        <begin position="421"/>
        <end position="432"/>
    </location>
</feature>
<dbReference type="GO" id="GO:0005737">
    <property type="term" value="C:cytoplasm"/>
    <property type="evidence" value="ECO:0007669"/>
    <property type="project" value="TreeGrafter"/>
</dbReference>
<dbReference type="Pfam" id="PF06912">
    <property type="entry name" value="DUF1275"/>
    <property type="match status" value="1"/>
</dbReference>
<dbReference type="InParanoid" id="A0A409VNA8"/>
<feature type="transmembrane region" description="Helical" evidence="2">
    <location>
        <begin position="703"/>
        <end position="723"/>
    </location>
</feature>
<dbReference type="STRING" id="231916.A0A409VNA8"/>
<dbReference type="GO" id="GO:0016788">
    <property type="term" value="F:hydrolase activity, acting on ester bonds"/>
    <property type="evidence" value="ECO:0007669"/>
    <property type="project" value="TreeGrafter"/>
</dbReference>
<feature type="domain" description="Calcineurin-like phosphoesterase" evidence="4">
    <location>
        <begin position="53"/>
        <end position="318"/>
    </location>
</feature>
<evidence type="ECO:0000256" key="1">
    <source>
        <dbReference type="SAM" id="MobiDB-lite"/>
    </source>
</evidence>
<evidence type="ECO:0000256" key="2">
    <source>
        <dbReference type="SAM" id="Phobius"/>
    </source>
</evidence>
<feature type="compositionally biased region" description="Basic and acidic residues" evidence="1">
    <location>
        <begin position="459"/>
        <end position="468"/>
    </location>
</feature>
<feature type="transmembrane region" description="Helical" evidence="2">
    <location>
        <begin position="580"/>
        <end position="601"/>
    </location>
</feature>
<keyword evidence="3" id="KW-0732">Signal</keyword>